<dbReference type="InterPro" id="IPR013087">
    <property type="entry name" value="Znf_C2H2_type"/>
</dbReference>
<evidence type="ECO:0000259" key="2">
    <source>
        <dbReference type="PROSITE" id="PS50157"/>
    </source>
</evidence>
<dbReference type="Pfam" id="PF12013">
    <property type="entry name" value="OrsD"/>
    <property type="match status" value="1"/>
</dbReference>
<dbReference type="EMBL" id="OZ019909">
    <property type="protein sequence ID" value="CAK9208408.1"/>
    <property type="molecule type" value="Genomic_DNA"/>
</dbReference>
<accession>A0ABP0TYT4</accession>
<dbReference type="Gene3D" id="3.30.160.60">
    <property type="entry name" value="Classic Zinc Finger"/>
    <property type="match status" value="1"/>
</dbReference>
<keyword evidence="1" id="KW-0863">Zinc-finger</keyword>
<evidence type="ECO:0000313" key="3">
    <source>
        <dbReference type="EMBL" id="CAK9208408.1"/>
    </source>
</evidence>
<name>A0ABP0TYT4_9BRYO</name>
<sequence>MANFRCPECDICFTASHQRDGHHRSVHRPTCKIRTTTGQIIVNRSTDGKYPCPVDSCRSTFGRRDTLQRHFKGRHAEQSNSALNQHFNDDAQIRAISLGMLIEPPIEQTPKLLRDVGLTVLNITDGIRVLLCRVCNVCLEPEARRVHNHLLRHDNWRAPKRHRNGGPCRVIGIPPVTNFALSFDEIEFTQLQDPRLERYTTSPGHELLLVVPGIRVVNGYRCEVDGCGYYFATKKIMGNHRRANHFFLLVHANGQPCQVQPFLERSGTPHILVWNTRVWSSKAIQRGSV</sequence>
<organism evidence="3 4">
    <name type="scientific">Sphagnum troendelagicum</name>
    <dbReference type="NCBI Taxonomy" id="128251"/>
    <lineage>
        <taxon>Eukaryota</taxon>
        <taxon>Viridiplantae</taxon>
        <taxon>Streptophyta</taxon>
        <taxon>Embryophyta</taxon>
        <taxon>Bryophyta</taxon>
        <taxon>Sphagnophytina</taxon>
        <taxon>Sphagnopsida</taxon>
        <taxon>Sphagnales</taxon>
        <taxon>Sphagnaceae</taxon>
        <taxon>Sphagnum</taxon>
    </lineage>
</organism>
<reference evidence="3" key="1">
    <citation type="submission" date="2024-02" db="EMBL/GenBank/DDBJ databases">
        <authorList>
            <consortium name="ELIXIR-Norway"/>
            <consortium name="Elixir Norway"/>
        </authorList>
    </citation>
    <scope>NUCLEOTIDE SEQUENCE</scope>
</reference>
<dbReference type="InterPro" id="IPR022698">
    <property type="entry name" value="OrsD"/>
</dbReference>
<evidence type="ECO:0000256" key="1">
    <source>
        <dbReference type="PROSITE-ProRule" id="PRU00042"/>
    </source>
</evidence>
<dbReference type="PROSITE" id="PS00028">
    <property type="entry name" value="ZINC_FINGER_C2H2_1"/>
    <property type="match status" value="3"/>
</dbReference>
<protein>
    <recommendedName>
        <fullName evidence="2">C2H2-type domain-containing protein</fullName>
    </recommendedName>
</protein>
<proteinExistence type="predicted"/>
<dbReference type="SMART" id="SM00355">
    <property type="entry name" value="ZnF_C2H2"/>
    <property type="match status" value="3"/>
</dbReference>
<keyword evidence="4" id="KW-1185">Reference proteome</keyword>
<feature type="domain" description="C2H2-type" evidence="2">
    <location>
        <begin position="50"/>
        <end position="80"/>
    </location>
</feature>
<keyword evidence="1" id="KW-0479">Metal-binding</keyword>
<dbReference type="Proteomes" id="UP001497512">
    <property type="component" value="Chromosome 17"/>
</dbReference>
<feature type="domain" description="C2H2-type" evidence="2">
    <location>
        <begin position="4"/>
        <end position="27"/>
    </location>
</feature>
<gene>
    <name evidence="3" type="ORF">CSSPTR1EN2_LOCUS9168</name>
</gene>
<feature type="domain" description="C2H2-type" evidence="2">
    <location>
        <begin position="220"/>
        <end position="256"/>
    </location>
</feature>
<dbReference type="PROSITE" id="PS50157">
    <property type="entry name" value="ZINC_FINGER_C2H2_2"/>
    <property type="match status" value="3"/>
</dbReference>
<keyword evidence="1" id="KW-0862">Zinc</keyword>
<evidence type="ECO:0000313" key="4">
    <source>
        <dbReference type="Proteomes" id="UP001497512"/>
    </source>
</evidence>